<name>A0A9P1DB75_9DINO</name>
<sequence>MSNKVSDHAHVETEDKEKKGKEEKEEVTLKLPKPTDDARAKWIVHCNRNVLKDSMVSSASFEECSIKTYAMRPALEWALINLHGDSSLEDMFMLLYRLFTGHTKLKLGPPGTAEEDTRRWAHTFATLVAYLKPETMEHGFLASFINVFAHNFDELWTSDGQSALPKPPGNELGRSQSRELVHERFLTELRSWILDHKERLVWPSGGDEDWSEVGAISRIRQSKGLEGKLDNHLMRSTCTAVSFWLIEEWRGYERIVQHPKMRLTTENKFY</sequence>
<reference evidence="3 4" key="2">
    <citation type="submission" date="2024-05" db="EMBL/GenBank/DDBJ databases">
        <authorList>
            <person name="Chen Y."/>
            <person name="Shah S."/>
            <person name="Dougan E. K."/>
            <person name="Thang M."/>
            <person name="Chan C."/>
        </authorList>
    </citation>
    <scope>NUCLEOTIDE SEQUENCE [LARGE SCALE GENOMIC DNA]</scope>
</reference>
<proteinExistence type="predicted"/>
<accession>A0A9P1DB75</accession>
<comment type="caution">
    <text evidence="2">The sequence shown here is derived from an EMBL/GenBank/DDBJ whole genome shotgun (WGS) entry which is preliminary data.</text>
</comment>
<dbReference type="AlphaFoldDB" id="A0A9P1DB75"/>
<reference evidence="2" key="1">
    <citation type="submission" date="2022-10" db="EMBL/GenBank/DDBJ databases">
        <authorList>
            <person name="Chen Y."/>
            <person name="Dougan E. K."/>
            <person name="Chan C."/>
            <person name="Rhodes N."/>
            <person name="Thang M."/>
        </authorList>
    </citation>
    <scope>NUCLEOTIDE SEQUENCE</scope>
</reference>
<dbReference type="OrthoDB" id="410331at2759"/>
<dbReference type="Proteomes" id="UP001152797">
    <property type="component" value="Unassembled WGS sequence"/>
</dbReference>
<gene>
    <name evidence="2" type="ORF">C1SCF055_LOCUS31540</name>
</gene>
<dbReference type="EMBL" id="CAMXCT020003708">
    <property type="protein sequence ID" value="CAL1159228.1"/>
    <property type="molecule type" value="Genomic_DNA"/>
</dbReference>
<keyword evidence="4" id="KW-1185">Reference proteome</keyword>
<organism evidence="2">
    <name type="scientific">Cladocopium goreaui</name>
    <dbReference type="NCBI Taxonomy" id="2562237"/>
    <lineage>
        <taxon>Eukaryota</taxon>
        <taxon>Sar</taxon>
        <taxon>Alveolata</taxon>
        <taxon>Dinophyceae</taxon>
        <taxon>Suessiales</taxon>
        <taxon>Symbiodiniaceae</taxon>
        <taxon>Cladocopium</taxon>
    </lineage>
</organism>
<protein>
    <submittedName>
        <fullName evidence="2">Uncharacterized protein</fullName>
    </submittedName>
</protein>
<dbReference type="EMBL" id="CAMXCT010003708">
    <property type="protein sequence ID" value="CAI4005853.1"/>
    <property type="molecule type" value="Genomic_DNA"/>
</dbReference>
<evidence type="ECO:0000313" key="4">
    <source>
        <dbReference type="Proteomes" id="UP001152797"/>
    </source>
</evidence>
<dbReference type="EMBL" id="CAMXCT030003708">
    <property type="protein sequence ID" value="CAL4793165.1"/>
    <property type="molecule type" value="Genomic_DNA"/>
</dbReference>
<evidence type="ECO:0000313" key="3">
    <source>
        <dbReference type="EMBL" id="CAL4793165.1"/>
    </source>
</evidence>
<evidence type="ECO:0000313" key="2">
    <source>
        <dbReference type="EMBL" id="CAI4005853.1"/>
    </source>
</evidence>
<evidence type="ECO:0000256" key="1">
    <source>
        <dbReference type="SAM" id="MobiDB-lite"/>
    </source>
</evidence>
<feature type="region of interest" description="Disordered" evidence="1">
    <location>
        <begin position="1"/>
        <end position="30"/>
    </location>
</feature>